<dbReference type="AlphaFoldDB" id="A0A430R4Q6"/>
<organism evidence="4 5">
    <name type="scientific">Thermus scotoductus</name>
    <dbReference type="NCBI Taxonomy" id="37636"/>
    <lineage>
        <taxon>Bacteria</taxon>
        <taxon>Thermotogati</taxon>
        <taxon>Deinococcota</taxon>
        <taxon>Deinococci</taxon>
        <taxon>Thermales</taxon>
        <taxon>Thermaceae</taxon>
        <taxon>Thermus</taxon>
    </lineage>
</organism>
<comment type="caution">
    <text evidence="4">The sequence shown here is derived from an EMBL/GenBank/DDBJ whole genome shotgun (WGS) entry which is preliminary data.</text>
</comment>
<evidence type="ECO:0000313" key="5">
    <source>
        <dbReference type="Proteomes" id="UP000286734"/>
    </source>
</evidence>
<dbReference type="RefSeq" id="WP_126200728.1">
    <property type="nucleotide sequence ID" value="NZ_PELP01000344.1"/>
</dbReference>
<feature type="transmembrane region" description="Helical" evidence="1">
    <location>
        <begin position="59"/>
        <end position="84"/>
    </location>
</feature>
<feature type="transmembrane region" description="Helical" evidence="1">
    <location>
        <begin position="32"/>
        <end position="52"/>
    </location>
</feature>
<feature type="transmembrane region" description="Helical" evidence="1">
    <location>
        <begin position="177"/>
        <end position="193"/>
    </location>
</feature>
<sequence>MNGKAWVLTGILAVFALGYLLGQYPPVRFWDVVFWAGVVFLLSLMDVPLPFVGRVTMGFVGALAASTILWPNWAFVVGALGYFAPRPVWYKELFNRLQLGVSAGTASFVYYSLPSPLTAPFTALAYFLVNTLSVLFLLWTLGMDPRSMWKRQYRSFAIAYVGLSPLAFLMAELYRSWGGWSVLVMLIPVVYAWQMWRYQTRLIQAVNAMIYSLVNLLEARDPYTARHSERVAAIAVDIGREMGLPPEDLDLLERAAKLHDIGKVGIPDAVLRKTSHLSPEEWHLMRSHPVMGEVLLWPLFPYLGQVGPGVRYHHERWDGRGYPEGLAGHDIPLLARIIAVADAYEAMTSDRPYRRGKSPEEALKEIQDLAGVQFDRDVVRAFERAWRKDPPWRRKERFFTVA</sequence>
<proteinExistence type="predicted"/>
<evidence type="ECO:0000256" key="1">
    <source>
        <dbReference type="SAM" id="Phobius"/>
    </source>
</evidence>
<dbReference type="SUPFAM" id="SSF109604">
    <property type="entry name" value="HD-domain/PDEase-like"/>
    <property type="match status" value="1"/>
</dbReference>
<accession>A0A430R4Q6</accession>
<dbReference type="PANTHER" id="PTHR43155">
    <property type="entry name" value="CYCLIC DI-GMP PHOSPHODIESTERASE PA4108-RELATED"/>
    <property type="match status" value="1"/>
</dbReference>
<keyword evidence="1" id="KW-1133">Transmembrane helix</keyword>
<dbReference type="Pfam" id="PF13487">
    <property type="entry name" value="HD_5"/>
    <property type="match status" value="1"/>
</dbReference>
<dbReference type="Pfam" id="PF20972">
    <property type="entry name" value="MASE9"/>
    <property type="match status" value="1"/>
</dbReference>
<name>A0A430R4Q6_THESC</name>
<keyword evidence="1" id="KW-0812">Transmembrane</keyword>
<dbReference type="PROSITE" id="PS51832">
    <property type="entry name" value="HD_GYP"/>
    <property type="match status" value="1"/>
</dbReference>
<dbReference type="InterPro" id="IPR037522">
    <property type="entry name" value="HD_GYP_dom"/>
</dbReference>
<gene>
    <name evidence="4" type="ORF">CSW47_10790</name>
</gene>
<dbReference type="Gene3D" id="1.10.3210.10">
    <property type="entry name" value="Hypothetical protein af1432"/>
    <property type="match status" value="1"/>
</dbReference>
<dbReference type="InterPro" id="IPR003607">
    <property type="entry name" value="HD/PDEase_dom"/>
</dbReference>
<dbReference type="CDD" id="cd00077">
    <property type="entry name" value="HDc"/>
    <property type="match status" value="1"/>
</dbReference>
<evidence type="ECO:0000259" key="2">
    <source>
        <dbReference type="PROSITE" id="PS51831"/>
    </source>
</evidence>
<feature type="domain" description="HD-GYP" evidence="3">
    <location>
        <begin position="202"/>
        <end position="398"/>
    </location>
</feature>
<dbReference type="InterPro" id="IPR048430">
    <property type="entry name" value="MASE9"/>
</dbReference>
<evidence type="ECO:0000259" key="3">
    <source>
        <dbReference type="PROSITE" id="PS51832"/>
    </source>
</evidence>
<protein>
    <submittedName>
        <fullName evidence="4">Phosphohydrolase</fullName>
    </submittedName>
</protein>
<feature type="transmembrane region" description="Helical" evidence="1">
    <location>
        <begin position="153"/>
        <end position="171"/>
    </location>
</feature>
<feature type="transmembrane region" description="Helical" evidence="1">
    <location>
        <begin position="123"/>
        <end position="141"/>
    </location>
</feature>
<dbReference type="Proteomes" id="UP000286734">
    <property type="component" value="Unassembled WGS sequence"/>
</dbReference>
<dbReference type="PANTHER" id="PTHR43155:SF2">
    <property type="entry name" value="CYCLIC DI-GMP PHOSPHODIESTERASE PA4108"/>
    <property type="match status" value="1"/>
</dbReference>
<dbReference type="InterPro" id="IPR006674">
    <property type="entry name" value="HD_domain"/>
</dbReference>
<feature type="domain" description="HD" evidence="2">
    <location>
        <begin position="224"/>
        <end position="347"/>
    </location>
</feature>
<reference evidence="4 5" key="1">
    <citation type="journal article" date="2019" name="Extremophiles">
        <title>Biogeography of thermophiles and predominance of Thermus scotoductus in domestic water heaters.</title>
        <authorList>
            <person name="Wilpiszeski R.L."/>
            <person name="Zhang Z."/>
            <person name="House C.H."/>
        </authorList>
    </citation>
    <scope>NUCLEOTIDE SEQUENCE [LARGE SCALE GENOMIC DNA]</scope>
    <source>
        <strain evidence="4 5">34_S34</strain>
    </source>
</reference>
<keyword evidence="1" id="KW-0472">Membrane</keyword>
<dbReference type="SMART" id="SM00471">
    <property type="entry name" value="HDc"/>
    <property type="match status" value="1"/>
</dbReference>
<dbReference type="GO" id="GO:0016787">
    <property type="term" value="F:hydrolase activity"/>
    <property type="evidence" value="ECO:0007669"/>
    <property type="project" value="UniProtKB-KW"/>
</dbReference>
<dbReference type="EMBL" id="PELP01000344">
    <property type="protein sequence ID" value="RTH02385.1"/>
    <property type="molecule type" value="Genomic_DNA"/>
</dbReference>
<dbReference type="PROSITE" id="PS51831">
    <property type="entry name" value="HD"/>
    <property type="match status" value="1"/>
</dbReference>
<keyword evidence="4" id="KW-0378">Hydrolase</keyword>
<evidence type="ECO:0000313" key="4">
    <source>
        <dbReference type="EMBL" id="RTH02385.1"/>
    </source>
</evidence>